<gene>
    <name evidence="1" type="ORF">EI42_01896</name>
</gene>
<reference evidence="1 2" key="1">
    <citation type="submission" date="2018-06" db="EMBL/GenBank/DDBJ databases">
        <title>Genomic Encyclopedia of Archaeal and Bacterial Type Strains, Phase II (KMG-II): from individual species to whole genera.</title>
        <authorList>
            <person name="Goeker M."/>
        </authorList>
    </citation>
    <scope>NUCLEOTIDE SEQUENCE [LARGE SCALE GENOMIC DNA]</scope>
    <source>
        <strain evidence="1 2">ATCC BAA-1881</strain>
    </source>
</reference>
<dbReference type="AlphaFoldDB" id="A0A326UDI9"/>
<accession>A0A326UDI9</accession>
<comment type="caution">
    <text evidence="1">The sequence shown here is derived from an EMBL/GenBank/DDBJ whole genome shotgun (WGS) entry which is preliminary data.</text>
</comment>
<dbReference type="Proteomes" id="UP000248806">
    <property type="component" value="Unassembled WGS sequence"/>
</dbReference>
<evidence type="ECO:0000313" key="2">
    <source>
        <dbReference type="Proteomes" id="UP000248806"/>
    </source>
</evidence>
<name>A0A326UDI9_THEHA</name>
<evidence type="ECO:0000313" key="1">
    <source>
        <dbReference type="EMBL" id="PZW32804.1"/>
    </source>
</evidence>
<organism evidence="1 2">
    <name type="scientific">Thermosporothrix hazakensis</name>
    <dbReference type="NCBI Taxonomy" id="644383"/>
    <lineage>
        <taxon>Bacteria</taxon>
        <taxon>Bacillati</taxon>
        <taxon>Chloroflexota</taxon>
        <taxon>Ktedonobacteria</taxon>
        <taxon>Ktedonobacterales</taxon>
        <taxon>Thermosporotrichaceae</taxon>
        <taxon>Thermosporothrix</taxon>
    </lineage>
</organism>
<keyword evidence="2" id="KW-1185">Reference proteome</keyword>
<proteinExistence type="predicted"/>
<protein>
    <submittedName>
        <fullName evidence="1">Uncharacterized protein</fullName>
    </submittedName>
</protein>
<sequence>MLYDVHLSESACWLNVWDTCDIKHYHLLGMFDSQGVVSKRVVKQDEPYLDRHWFSIESIQTSRASA</sequence>
<dbReference type="EMBL" id="QKUF01000004">
    <property type="protein sequence ID" value="PZW32804.1"/>
    <property type="molecule type" value="Genomic_DNA"/>
</dbReference>